<dbReference type="InterPro" id="IPR023214">
    <property type="entry name" value="HAD_sf"/>
</dbReference>
<dbReference type="InterPro" id="IPR000537">
    <property type="entry name" value="UbiA_prenyltransferase"/>
</dbReference>
<evidence type="ECO:0000256" key="5">
    <source>
        <dbReference type="ARBA" id="ARBA00023136"/>
    </source>
</evidence>
<dbReference type="InterPro" id="IPR036412">
    <property type="entry name" value="HAD-like_sf"/>
</dbReference>
<proteinExistence type="predicted"/>
<reference evidence="7 8" key="1">
    <citation type="submission" date="2024-03" db="EMBL/GenBank/DDBJ databases">
        <title>Novel species of the genus Variovorax.</title>
        <authorList>
            <person name="Liu Q."/>
            <person name="Xin Y.-H."/>
        </authorList>
    </citation>
    <scope>NUCLEOTIDE SEQUENCE [LARGE SCALE GENOMIC DNA]</scope>
    <source>
        <strain evidence="7 8">KACC 18899</strain>
    </source>
</reference>
<evidence type="ECO:0000256" key="6">
    <source>
        <dbReference type="SAM" id="Phobius"/>
    </source>
</evidence>
<sequence>MNATSTLYVDLDGSLIATDLLHESLLKLLRASPLAVLNLPAWWMHGKAFLKRQVASRVDIDVTTLPYRPEVLQFVRDARAAGWRIVLTTASDFKFARRIAEHLKMFDAVLASDGERNLGGHRKLAAMQVDAAGGSFCYLGDRAVDLEVWRGADSAVVVSRSASLVRRAARETRIDAHIKPGSTSLARYLYAIRLHQWLKNVLVFLPLMPVLHELSWRIVSDAALAFIAFGFMASGIYIINDLLDLDSDRRHRRKRLRPFASGEIRASTGLAMSAALCGASLLLSLLLLPARFVEVLLAYLVLTTSYSFFLKRRAIVDVFSLAALYTVRVAAGAAATGLPLSFWILSFSLFVFLSLALAKRYVELNGSQAEVSQMEKDRNYHPVDLPLVLCAGVAAGQMAALVLSLYLQDQQMLERYSNPVYLWIMVPVFLFWIVRIWLKAVRGVLHDDPVVFAARDWVSRLAVAIAAMALWVAG</sequence>
<feature type="transmembrane region" description="Helical" evidence="6">
    <location>
        <begin position="222"/>
        <end position="243"/>
    </location>
</feature>
<comment type="caution">
    <text evidence="7">The sequence shown here is derived from an EMBL/GenBank/DDBJ whole genome shotgun (WGS) entry which is preliminary data.</text>
</comment>
<dbReference type="Pfam" id="PF12710">
    <property type="entry name" value="HAD"/>
    <property type="match status" value="1"/>
</dbReference>
<keyword evidence="2" id="KW-1003">Cell membrane</keyword>
<evidence type="ECO:0000256" key="1">
    <source>
        <dbReference type="ARBA" id="ARBA00004141"/>
    </source>
</evidence>
<feature type="transmembrane region" description="Helical" evidence="6">
    <location>
        <begin position="342"/>
        <end position="362"/>
    </location>
</feature>
<dbReference type="InterPro" id="IPR044878">
    <property type="entry name" value="UbiA_sf"/>
</dbReference>
<dbReference type="RefSeq" id="WP_340355964.1">
    <property type="nucleotide sequence ID" value="NZ_JBBKZU010000002.1"/>
</dbReference>
<dbReference type="Gene3D" id="1.10.357.140">
    <property type="entry name" value="UbiA prenyltransferase"/>
    <property type="match status" value="1"/>
</dbReference>
<feature type="transmembrane region" description="Helical" evidence="6">
    <location>
        <begin position="420"/>
        <end position="438"/>
    </location>
</feature>
<dbReference type="Pfam" id="PF01040">
    <property type="entry name" value="UbiA"/>
    <property type="match status" value="1"/>
</dbReference>
<accession>A0ABU8VCM6</accession>
<feature type="transmembrane region" description="Helical" evidence="6">
    <location>
        <begin position="450"/>
        <end position="473"/>
    </location>
</feature>
<evidence type="ECO:0000256" key="4">
    <source>
        <dbReference type="ARBA" id="ARBA00022989"/>
    </source>
</evidence>
<dbReference type="PANTHER" id="PTHR11048">
    <property type="entry name" value="PRENYLTRANSFERASES"/>
    <property type="match status" value="1"/>
</dbReference>
<evidence type="ECO:0000256" key="3">
    <source>
        <dbReference type="ARBA" id="ARBA00022692"/>
    </source>
</evidence>
<protein>
    <submittedName>
        <fullName evidence="7">UbiA family prenyltransferase</fullName>
    </submittedName>
</protein>
<evidence type="ECO:0000313" key="8">
    <source>
        <dbReference type="Proteomes" id="UP001365846"/>
    </source>
</evidence>
<dbReference type="NCBIfam" id="NF006088">
    <property type="entry name" value="PRK08238.1"/>
    <property type="match status" value="1"/>
</dbReference>
<keyword evidence="5 6" id="KW-0472">Membrane</keyword>
<dbReference type="PANTHER" id="PTHR11048:SF5">
    <property type="entry name" value="DECAPRENYL-PHOSPHATE PHOSPHORIBOSYLTRANSFERASE"/>
    <property type="match status" value="1"/>
</dbReference>
<dbReference type="EMBL" id="JBBKZU010000002">
    <property type="protein sequence ID" value="MEJ8810649.1"/>
    <property type="molecule type" value="Genomic_DNA"/>
</dbReference>
<name>A0ABU8VCM6_9BURK</name>
<dbReference type="SUPFAM" id="SSF56784">
    <property type="entry name" value="HAD-like"/>
    <property type="match status" value="1"/>
</dbReference>
<feature type="transmembrane region" description="Helical" evidence="6">
    <location>
        <begin position="264"/>
        <end position="286"/>
    </location>
</feature>
<gene>
    <name evidence="7" type="ORF">WKW77_06185</name>
</gene>
<feature type="transmembrane region" description="Helical" evidence="6">
    <location>
        <begin position="292"/>
        <end position="309"/>
    </location>
</feature>
<keyword evidence="3 6" id="KW-0812">Transmembrane</keyword>
<comment type="subcellular location">
    <subcellularLocation>
        <location evidence="1">Membrane</location>
        <topology evidence="1">Multi-pass membrane protein</topology>
    </subcellularLocation>
</comment>
<dbReference type="InterPro" id="IPR039653">
    <property type="entry name" value="Prenyltransferase"/>
</dbReference>
<dbReference type="CDD" id="cd13963">
    <property type="entry name" value="PT_UbiA_2"/>
    <property type="match status" value="1"/>
</dbReference>
<organism evidence="7 8">
    <name type="scientific">Variovorax ureilyticus</name>
    <dbReference type="NCBI Taxonomy" id="1836198"/>
    <lineage>
        <taxon>Bacteria</taxon>
        <taxon>Pseudomonadati</taxon>
        <taxon>Pseudomonadota</taxon>
        <taxon>Betaproteobacteria</taxon>
        <taxon>Burkholderiales</taxon>
        <taxon>Comamonadaceae</taxon>
        <taxon>Variovorax</taxon>
    </lineage>
</organism>
<keyword evidence="8" id="KW-1185">Reference proteome</keyword>
<evidence type="ECO:0000313" key="7">
    <source>
        <dbReference type="EMBL" id="MEJ8810649.1"/>
    </source>
</evidence>
<keyword evidence="4 6" id="KW-1133">Transmembrane helix</keyword>
<feature type="transmembrane region" description="Helical" evidence="6">
    <location>
        <begin position="383"/>
        <end position="408"/>
    </location>
</feature>
<dbReference type="Proteomes" id="UP001365846">
    <property type="component" value="Unassembled WGS sequence"/>
</dbReference>
<dbReference type="Gene3D" id="3.40.50.1000">
    <property type="entry name" value="HAD superfamily/HAD-like"/>
    <property type="match status" value="1"/>
</dbReference>
<evidence type="ECO:0000256" key="2">
    <source>
        <dbReference type="ARBA" id="ARBA00022475"/>
    </source>
</evidence>